<feature type="domain" description="NTP pyrophosphohydrolase MazG-like" evidence="2">
    <location>
        <begin position="24"/>
        <end position="92"/>
    </location>
</feature>
<dbReference type="CDD" id="cd11538">
    <property type="entry name" value="NTP-PPase_u1"/>
    <property type="match status" value="1"/>
</dbReference>
<sequence>MEQLASEVEAVSRIYASRHGIERSPEWLVLKLHEEVGELTQAFLMKTGQARVKGQSDSDLEASLEAELADVLAQALLIGHHFGIDMEQAVERKWLAWNPNRQRQRGESHGAVSAEEGGGW</sequence>
<dbReference type="Pfam" id="PF03819">
    <property type="entry name" value="MazG"/>
    <property type="match status" value="1"/>
</dbReference>
<keyword evidence="4" id="KW-1185">Reference proteome</keyword>
<evidence type="ECO:0000256" key="1">
    <source>
        <dbReference type="SAM" id="MobiDB-lite"/>
    </source>
</evidence>
<evidence type="ECO:0000313" key="3">
    <source>
        <dbReference type="EMBL" id="MCH6471344.1"/>
    </source>
</evidence>
<comment type="caution">
    <text evidence="3">The sequence shown here is derived from an EMBL/GenBank/DDBJ whole genome shotgun (WGS) entry which is preliminary data.</text>
</comment>
<organism evidence="3 4">
    <name type="scientific">Sinomonas terrae</name>
    <dbReference type="NCBI Taxonomy" id="2908838"/>
    <lineage>
        <taxon>Bacteria</taxon>
        <taxon>Bacillati</taxon>
        <taxon>Actinomycetota</taxon>
        <taxon>Actinomycetes</taxon>
        <taxon>Micrococcales</taxon>
        <taxon>Micrococcaceae</taxon>
        <taxon>Sinomonas</taxon>
    </lineage>
</organism>
<accession>A0ABS9U3S6</accession>
<dbReference type="SUPFAM" id="SSF101386">
    <property type="entry name" value="all-alpha NTP pyrophosphatases"/>
    <property type="match status" value="1"/>
</dbReference>
<protein>
    <submittedName>
        <fullName evidence="3">Pyrophosphatase</fullName>
    </submittedName>
</protein>
<evidence type="ECO:0000313" key="4">
    <source>
        <dbReference type="Proteomes" id="UP001202922"/>
    </source>
</evidence>
<evidence type="ECO:0000259" key="2">
    <source>
        <dbReference type="Pfam" id="PF03819"/>
    </source>
</evidence>
<reference evidence="3 4" key="1">
    <citation type="submission" date="2022-03" db="EMBL/GenBank/DDBJ databases">
        <title>Sinomonas sp. isolated from a soil.</title>
        <authorList>
            <person name="Han J."/>
            <person name="Kim D.-U."/>
        </authorList>
    </citation>
    <scope>NUCLEOTIDE SEQUENCE [LARGE SCALE GENOMIC DNA]</scope>
    <source>
        <strain evidence="3 4">5-5</strain>
    </source>
</reference>
<dbReference type="InterPro" id="IPR004518">
    <property type="entry name" value="MazG-like_dom"/>
</dbReference>
<dbReference type="Proteomes" id="UP001202922">
    <property type="component" value="Unassembled WGS sequence"/>
</dbReference>
<feature type="region of interest" description="Disordered" evidence="1">
    <location>
        <begin position="101"/>
        <end position="120"/>
    </location>
</feature>
<gene>
    <name evidence="3" type="ORF">L0M17_15395</name>
</gene>
<name>A0ABS9U3S6_9MICC</name>
<dbReference type="Gene3D" id="1.10.287.1080">
    <property type="entry name" value="MazG-like"/>
    <property type="match status" value="1"/>
</dbReference>
<proteinExistence type="predicted"/>
<dbReference type="EMBL" id="JAKZBV010000001">
    <property type="protein sequence ID" value="MCH6471344.1"/>
    <property type="molecule type" value="Genomic_DNA"/>
</dbReference>